<dbReference type="Pfam" id="PF00646">
    <property type="entry name" value="F-box"/>
    <property type="match status" value="1"/>
</dbReference>
<dbReference type="Proteomes" id="UP001054889">
    <property type="component" value="Unassembled WGS sequence"/>
</dbReference>
<dbReference type="InterPro" id="IPR036047">
    <property type="entry name" value="F-box-like_dom_sf"/>
</dbReference>
<feature type="region of interest" description="Disordered" evidence="1">
    <location>
        <begin position="80"/>
        <end position="101"/>
    </location>
</feature>
<evidence type="ECO:0000259" key="2">
    <source>
        <dbReference type="Pfam" id="PF00646"/>
    </source>
</evidence>
<gene>
    <name evidence="3" type="primary">ga10041</name>
    <name evidence="3" type="ORF">PR202_ga10041</name>
</gene>
<feature type="domain" description="F-box" evidence="2">
    <location>
        <begin position="123"/>
        <end position="161"/>
    </location>
</feature>
<accession>A0AAV5C5P6</accession>
<dbReference type="PANTHER" id="PTHR32133">
    <property type="entry name" value="OS07G0120400 PROTEIN"/>
    <property type="match status" value="1"/>
</dbReference>
<organism evidence="3 4">
    <name type="scientific">Eleusine coracana subsp. coracana</name>
    <dbReference type="NCBI Taxonomy" id="191504"/>
    <lineage>
        <taxon>Eukaryota</taxon>
        <taxon>Viridiplantae</taxon>
        <taxon>Streptophyta</taxon>
        <taxon>Embryophyta</taxon>
        <taxon>Tracheophyta</taxon>
        <taxon>Spermatophyta</taxon>
        <taxon>Magnoliopsida</taxon>
        <taxon>Liliopsida</taxon>
        <taxon>Poales</taxon>
        <taxon>Poaceae</taxon>
        <taxon>PACMAD clade</taxon>
        <taxon>Chloridoideae</taxon>
        <taxon>Cynodonteae</taxon>
        <taxon>Eleusininae</taxon>
        <taxon>Eleusine</taxon>
    </lineage>
</organism>
<dbReference type="SUPFAM" id="SSF81383">
    <property type="entry name" value="F-box domain"/>
    <property type="match status" value="1"/>
</dbReference>
<proteinExistence type="predicted"/>
<evidence type="ECO:0000313" key="3">
    <source>
        <dbReference type="EMBL" id="GJM93481.1"/>
    </source>
</evidence>
<dbReference type="InterPro" id="IPR001810">
    <property type="entry name" value="F-box_dom"/>
</dbReference>
<evidence type="ECO:0000256" key="1">
    <source>
        <dbReference type="SAM" id="MobiDB-lite"/>
    </source>
</evidence>
<reference evidence="3" key="1">
    <citation type="journal article" date="2018" name="DNA Res.">
        <title>Multiple hybrid de novo genome assembly of finger millet, an orphan allotetraploid crop.</title>
        <authorList>
            <person name="Hatakeyama M."/>
            <person name="Aluri S."/>
            <person name="Balachadran M.T."/>
            <person name="Sivarajan S.R."/>
            <person name="Patrignani A."/>
            <person name="Gruter S."/>
            <person name="Poveda L."/>
            <person name="Shimizu-Inatsugi R."/>
            <person name="Baeten J."/>
            <person name="Francoijs K.J."/>
            <person name="Nataraja K.N."/>
            <person name="Reddy Y.A.N."/>
            <person name="Phadnis S."/>
            <person name="Ravikumar R.L."/>
            <person name="Schlapbach R."/>
            <person name="Sreeman S.M."/>
            <person name="Shimizu K.K."/>
        </authorList>
    </citation>
    <scope>NUCLEOTIDE SEQUENCE</scope>
</reference>
<dbReference type="AlphaFoldDB" id="A0AAV5C5P6"/>
<evidence type="ECO:0000313" key="4">
    <source>
        <dbReference type="Proteomes" id="UP001054889"/>
    </source>
</evidence>
<dbReference type="Gene3D" id="1.20.1280.50">
    <property type="match status" value="1"/>
</dbReference>
<name>A0AAV5C5P6_ELECO</name>
<reference evidence="3" key="2">
    <citation type="submission" date="2021-12" db="EMBL/GenBank/DDBJ databases">
        <title>Resequencing data analysis of finger millet.</title>
        <authorList>
            <person name="Hatakeyama M."/>
            <person name="Aluri S."/>
            <person name="Balachadran M.T."/>
            <person name="Sivarajan S.R."/>
            <person name="Poveda L."/>
            <person name="Shimizu-Inatsugi R."/>
            <person name="Schlapbach R."/>
            <person name="Sreeman S.M."/>
            <person name="Shimizu K.K."/>
        </authorList>
    </citation>
    <scope>NUCLEOTIDE SEQUENCE</scope>
</reference>
<protein>
    <recommendedName>
        <fullName evidence="2">F-box domain-containing protein</fullName>
    </recommendedName>
</protein>
<dbReference type="EMBL" id="BQKI01000004">
    <property type="protein sequence ID" value="GJM93481.1"/>
    <property type="molecule type" value="Genomic_DNA"/>
</dbReference>
<comment type="caution">
    <text evidence="3">The sequence shown here is derived from an EMBL/GenBank/DDBJ whole genome shotgun (WGS) entry which is preliminary data.</text>
</comment>
<sequence length="185" mass="20399">MGWLGSAIGASVPPNPFSIRPLPCAGSKHPHRRLPLASERSWATELASSNRVASLSSRNTAAGKSSPVFILNPDLPSARREMGSAEVMSSPNAPPQMGEDSEMSRRVHSTSTELGPAPALDDDNLLAEFLLRLPPLPSSLPRASLVCKRWRRLVSEPHFLRRFRSHHQKPTLLGFIYEYCGILWQ</sequence>
<keyword evidence="4" id="KW-1185">Reference proteome</keyword>